<name>A0ABT3GEV4_9BACT</name>
<dbReference type="CDD" id="cd00038">
    <property type="entry name" value="CAP_ED"/>
    <property type="match status" value="1"/>
</dbReference>
<dbReference type="RefSeq" id="WP_264486252.1">
    <property type="nucleotide sequence ID" value="NZ_JAPDDT010000002.1"/>
</dbReference>
<accession>A0ABT3GEV4</accession>
<dbReference type="Pfam" id="PF00027">
    <property type="entry name" value="cNMP_binding"/>
    <property type="match status" value="1"/>
</dbReference>
<dbReference type="SMART" id="SM00100">
    <property type="entry name" value="cNMP"/>
    <property type="match status" value="1"/>
</dbReference>
<gene>
    <name evidence="2" type="ORF">OKA05_06235</name>
</gene>
<evidence type="ECO:0000313" key="2">
    <source>
        <dbReference type="EMBL" id="MCW1922142.1"/>
    </source>
</evidence>
<evidence type="ECO:0000259" key="1">
    <source>
        <dbReference type="PROSITE" id="PS50042"/>
    </source>
</evidence>
<organism evidence="2 3">
    <name type="scientific">Luteolibacter arcticus</name>
    <dbReference type="NCBI Taxonomy" id="1581411"/>
    <lineage>
        <taxon>Bacteria</taxon>
        <taxon>Pseudomonadati</taxon>
        <taxon>Verrucomicrobiota</taxon>
        <taxon>Verrucomicrobiia</taxon>
        <taxon>Verrucomicrobiales</taxon>
        <taxon>Verrucomicrobiaceae</taxon>
        <taxon>Luteolibacter</taxon>
    </lineage>
</organism>
<reference evidence="2 3" key="1">
    <citation type="submission" date="2022-10" db="EMBL/GenBank/DDBJ databases">
        <title>Luteolibacter arcticus strain CCTCC AB 2014275, whole genome shotgun sequencing project.</title>
        <authorList>
            <person name="Zhao G."/>
            <person name="Shen L."/>
        </authorList>
    </citation>
    <scope>NUCLEOTIDE SEQUENCE [LARGE SCALE GENOMIC DNA]</scope>
    <source>
        <strain evidence="2 3">CCTCC AB 2014275</strain>
    </source>
</reference>
<dbReference type="Proteomes" id="UP001320876">
    <property type="component" value="Unassembled WGS sequence"/>
</dbReference>
<dbReference type="InterPro" id="IPR000595">
    <property type="entry name" value="cNMP-bd_dom"/>
</dbReference>
<feature type="domain" description="Cyclic nucleotide-binding" evidence="1">
    <location>
        <begin position="1"/>
        <end position="86"/>
    </location>
</feature>
<dbReference type="EMBL" id="JAPDDT010000002">
    <property type="protein sequence ID" value="MCW1922142.1"/>
    <property type="molecule type" value="Genomic_DNA"/>
</dbReference>
<dbReference type="SUPFAM" id="SSF51206">
    <property type="entry name" value="cAMP-binding domain-like"/>
    <property type="match status" value="1"/>
</dbReference>
<dbReference type="InterPro" id="IPR014710">
    <property type="entry name" value="RmlC-like_jellyroll"/>
</dbReference>
<dbReference type="Gene3D" id="2.60.120.10">
    <property type="entry name" value="Jelly Rolls"/>
    <property type="match status" value="1"/>
</dbReference>
<proteinExistence type="predicted"/>
<dbReference type="InterPro" id="IPR018490">
    <property type="entry name" value="cNMP-bd_dom_sf"/>
</dbReference>
<protein>
    <submittedName>
        <fullName evidence="2">Cyclic nucleotide-binding domain-containing protein</fullName>
    </submittedName>
</protein>
<sequence>MNPFLDIIAGHPVRELAAGEFILQQDDPCAALYVLLEGEVEVLRDDVRVAKISESGAVFGEMSLLLGGPCTASVRTLVPSRITSVDEPRAFLASSPAACLHIAELLAHRIDALNRYLVDVKHQYDGHDHIGMVDDVLSTLMHRQPKRRAKS</sequence>
<comment type="caution">
    <text evidence="2">The sequence shown here is derived from an EMBL/GenBank/DDBJ whole genome shotgun (WGS) entry which is preliminary data.</text>
</comment>
<keyword evidence="3" id="KW-1185">Reference proteome</keyword>
<dbReference type="PROSITE" id="PS50042">
    <property type="entry name" value="CNMP_BINDING_3"/>
    <property type="match status" value="1"/>
</dbReference>
<evidence type="ECO:0000313" key="3">
    <source>
        <dbReference type="Proteomes" id="UP001320876"/>
    </source>
</evidence>